<feature type="domain" description="Nitroreductase" evidence="1">
    <location>
        <begin position="4"/>
        <end position="32"/>
    </location>
</feature>
<dbReference type="SUPFAM" id="SSF55469">
    <property type="entry name" value="FMN-dependent nitroreductase-like"/>
    <property type="match status" value="1"/>
</dbReference>
<evidence type="ECO:0000313" key="2">
    <source>
        <dbReference type="EMBL" id="MFG6486118.1"/>
    </source>
</evidence>
<gene>
    <name evidence="2" type="ORF">ACG04R_05495</name>
</gene>
<dbReference type="InterPro" id="IPR000415">
    <property type="entry name" value="Nitroreductase-like"/>
</dbReference>
<dbReference type="InterPro" id="IPR029479">
    <property type="entry name" value="Nitroreductase"/>
</dbReference>
<accession>A0ABW7H872</accession>
<evidence type="ECO:0000259" key="1">
    <source>
        <dbReference type="Pfam" id="PF00881"/>
    </source>
</evidence>
<name>A0ABW7H872_9BURK</name>
<sequence length="360" mass="40499">MDSQATILQILDFARWAPSGDNTQPWRFEIIDAHRVVIHGFDTREHCVYDLDGHPSQISIGAMIETAAIAASHHQLRTEVRRRADSPETRPVFDLEFIGDPAIDPDPLKASIKTRSVQRRPLKTQPLTTQQKQAFEAAVGPSHTIEWLEGASSRLKVAKMLFHSAKIRLVTPEAYRVHKDIIEWQAQFSEDRVPDQALGTDPMTTRLMRFVMNNWGRVEMFNRFFAGTWAPRIQLDFVPGLACAAHFLLLAKTPARTIDDYIEAGRATQRFWLTATHLGLMLQPEVTPLVFTRYAREGIDFSIKPGAREMAQQLDQRFVGVVGEHAASHAVFMGRVGHGPSPTARSLRRPLESLLIKGAA</sequence>
<comment type="caution">
    <text evidence="2">The sequence shown here is derived from an EMBL/GenBank/DDBJ whole genome shotgun (WGS) entry which is preliminary data.</text>
</comment>
<reference evidence="2 3" key="1">
    <citation type="submission" date="2024-08" db="EMBL/GenBank/DDBJ databases">
        <authorList>
            <person name="Lu H."/>
        </authorList>
    </citation>
    <scope>NUCLEOTIDE SEQUENCE [LARGE SCALE GENOMIC DNA]</scope>
    <source>
        <strain evidence="2 3">BYS78W</strain>
    </source>
</reference>
<dbReference type="RefSeq" id="WP_394407052.1">
    <property type="nucleotide sequence ID" value="NZ_JBIGIC010000002.1"/>
</dbReference>
<dbReference type="Gene3D" id="3.40.109.10">
    <property type="entry name" value="NADH Oxidase"/>
    <property type="match status" value="2"/>
</dbReference>
<protein>
    <submittedName>
        <fullName evidence="2">Nitroreductase family protein</fullName>
    </submittedName>
</protein>
<evidence type="ECO:0000313" key="3">
    <source>
        <dbReference type="Proteomes" id="UP001606134"/>
    </source>
</evidence>
<dbReference type="EMBL" id="JBIGIC010000002">
    <property type="protein sequence ID" value="MFG6486118.1"/>
    <property type="molecule type" value="Genomic_DNA"/>
</dbReference>
<proteinExistence type="predicted"/>
<dbReference type="Proteomes" id="UP001606134">
    <property type="component" value="Unassembled WGS sequence"/>
</dbReference>
<dbReference type="Pfam" id="PF00881">
    <property type="entry name" value="Nitroreductase"/>
    <property type="match status" value="1"/>
</dbReference>
<keyword evidence="3" id="KW-1185">Reference proteome</keyword>
<organism evidence="2 3">
    <name type="scientific">Pelomonas candidula</name>
    <dbReference type="NCBI Taxonomy" id="3299025"/>
    <lineage>
        <taxon>Bacteria</taxon>
        <taxon>Pseudomonadati</taxon>
        <taxon>Pseudomonadota</taxon>
        <taxon>Betaproteobacteria</taxon>
        <taxon>Burkholderiales</taxon>
        <taxon>Sphaerotilaceae</taxon>
        <taxon>Roseateles</taxon>
    </lineage>
</organism>